<dbReference type="CDD" id="cd11326">
    <property type="entry name" value="AmyAc_Glg_debranch"/>
    <property type="match status" value="1"/>
</dbReference>
<feature type="domain" description="Glycosyl hydrolase family 13 catalytic" evidence="5">
    <location>
        <begin position="163"/>
        <end position="570"/>
    </location>
</feature>
<dbReference type="CDD" id="cd02856">
    <property type="entry name" value="E_set_GDE_Isoamylase_N"/>
    <property type="match status" value="1"/>
</dbReference>
<name>A0A5C9A928_9GAMM</name>
<evidence type="ECO:0000256" key="3">
    <source>
        <dbReference type="ARBA" id="ARBA00023295"/>
    </source>
</evidence>
<dbReference type="NCBIfam" id="TIGR02100">
    <property type="entry name" value="glgX_debranch"/>
    <property type="match status" value="1"/>
</dbReference>
<dbReference type="PANTHER" id="PTHR43002">
    <property type="entry name" value="GLYCOGEN DEBRANCHING ENZYME"/>
    <property type="match status" value="1"/>
</dbReference>
<protein>
    <submittedName>
        <fullName evidence="6">Glycogen debranching protein GlgX</fullName>
    </submittedName>
</protein>
<feature type="compositionally biased region" description="Basic and acidic residues" evidence="4">
    <location>
        <begin position="466"/>
        <end position="481"/>
    </location>
</feature>
<feature type="region of interest" description="Disordered" evidence="4">
    <location>
        <begin position="466"/>
        <end position="498"/>
    </location>
</feature>
<comment type="caution">
    <text evidence="6">The sequence shown here is derived from an EMBL/GenBank/DDBJ whole genome shotgun (WGS) entry which is preliminary data.</text>
</comment>
<organism evidence="6 7">
    <name type="scientific">Parahaliea maris</name>
    <dbReference type="NCBI Taxonomy" id="2716870"/>
    <lineage>
        <taxon>Bacteria</taxon>
        <taxon>Pseudomonadati</taxon>
        <taxon>Pseudomonadota</taxon>
        <taxon>Gammaproteobacteria</taxon>
        <taxon>Cellvibrionales</taxon>
        <taxon>Halieaceae</taxon>
        <taxon>Parahaliea</taxon>
    </lineage>
</organism>
<proteinExistence type="inferred from homology"/>
<dbReference type="Gene3D" id="2.60.40.10">
    <property type="entry name" value="Immunoglobulins"/>
    <property type="match status" value="1"/>
</dbReference>
<dbReference type="SUPFAM" id="SSF51011">
    <property type="entry name" value="Glycosyl hydrolase domain"/>
    <property type="match status" value="1"/>
</dbReference>
<gene>
    <name evidence="6" type="primary">glgX</name>
    <name evidence="6" type="ORF">FV139_03645</name>
</gene>
<comment type="similarity">
    <text evidence="1">Belongs to the glycosyl hydrolase 13 family.</text>
</comment>
<dbReference type="GO" id="GO:0004135">
    <property type="term" value="F:amylo-alpha-1,6-glucosidase activity"/>
    <property type="evidence" value="ECO:0007669"/>
    <property type="project" value="InterPro"/>
</dbReference>
<evidence type="ECO:0000313" key="7">
    <source>
        <dbReference type="Proteomes" id="UP000321039"/>
    </source>
</evidence>
<dbReference type="InterPro" id="IPR044505">
    <property type="entry name" value="GlgX_Isoamylase_N_E_set"/>
</dbReference>
<dbReference type="AlphaFoldDB" id="A0A5C9A928"/>
<dbReference type="InterPro" id="IPR006047">
    <property type="entry name" value="GH13_cat_dom"/>
</dbReference>
<dbReference type="EMBL" id="VRZA01000001">
    <property type="protein sequence ID" value="TXS96582.1"/>
    <property type="molecule type" value="Genomic_DNA"/>
</dbReference>
<evidence type="ECO:0000256" key="1">
    <source>
        <dbReference type="ARBA" id="ARBA00008061"/>
    </source>
</evidence>
<dbReference type="Gene3D" id="2.60.40.1180">
    <property type="entry name" value="Golgi alpha-mannosidase II"/>
    <property type="match status" value="1"/>
</dbReference>
<dbReference type="Pfam" id="PF02922">
    <property type="entry name" value="CBM_48"/>
    <property type="match status" value="1"/>
</dbReference>
<dbReference type="Gene3D" id="3.20.20.80">
    <property type="entry name" value="Glycosidases"/>
    <property type="match status" value="1"/>
</dbReference>
<keyword evidence="2" id="KW-0378">Hydrolase</keyword>
<accession>A0A5C9A928</accession>
<evidence type="ECO:0000259" key="5">
    <source>
        <dbReference type="SMART" id="SM00642"/>
    </source>
</evidence>
<sequence length="710" mass="79478">MKATAGDPRPLGATADGAGTNFALFSAHAEAVELCVYDPDGREELARLPLPERTHDIWHGYVPKLKPGHCYGYRVYGPYDPRSGHRFNPNKLLLDPYATALQGGFRWHDTHFAYQTDHVEQDLSFDRRDNAAYMPKGVIAEPLAWCNNAVRPLTPWHKTVLYEAHVKGYTRCHPDVPAAQQGTFTGMSQPAVIDYLKALGVTSVELLPVHAFIDEHPLHLRGLRNYWGYNTFSFFAPHPGYLGGRGPEAFREMVARFHDAGLEVILDVVYNHTCEGGHLGPTLSLRGIDNLSYYQLLPSDQRFYVNDTGCGNTLNIGHPRVMQLVTDSLRYWAGAMEVDGFRFDLATVLGRGERGFDHRAAFFQVVSQDPLLSSRKLIAEPWDVGPGGYQLGRFPPGWSEWNDRYRDTVRRFWRGDSGQLPELARRLHGSGDIFEHAGRRPYSSINFITSHDGFTLRDLVSYSQRHNEANGEDNQDGHRENLSANQGVEGPTEDPEIDNRRWRMQRNFLATLAVSQGVPMLLAGDELGRSQGGNNNAYCQDNAINWLDWPALDGHGRALIAFTRRLLALRHQFPVLQASAYRHLPNDPLDDSIQWLNSDGQLMREEHWHETNNRVLGYLLTEYADDDLPGPRYLLVLFNAGDTGCQFSLPAEPEGPWWLFIDTAEAATPAPDHPSSGGDTLQLAASSIQILTAGAVPTLVSGNDERVIPL</sequence>
<dbReference type="SUPFAM" id="SSF51445">
    <property type="entry name" value="(Trans)glycosidases"/>
    <property type="match status" value="1"/>
</dbReference>
<dbReference type="InterPro" id="IPR011837">
    <property type="entry name" value="Glycogen_debranch_GlgX"/>
</dbReference>
<dbReference type="InterPro" id="IPR014756">
    <property type="entry name" value="Ig_E-set"/>
</dbReference>
<dbReference type="SUPFAM" id="SSF81296">
    <property type="entry name" value="E set domains"/>
    <property type="match status" value="1"/>
</dbReference>
<dbReference type="InterPro" id="IPR013780">
    <property type="entry name" value="Glyco_hydro_b"/>
</dbReference>
<dbReference type="InterPro" id="IPR013783">
    <property type="entry name" value="Ig-like_fold"/>
</dbReference>
<evidence type="ECO:0000313" key="6">
    <source>
        <dbReference type="EMBL" id="TXS96582.1"/>
    </source>
</evidence>
<dbReference type="SMART" id="SM00642">
    <property type="entry name" value="Aamy"/>
    <property type="match status" value="1"/>
</dbReference>
<dbReference type="GO" id="GO:0005980">
    <property type="term" value="P:glycogen catabolic process"/>
    <property type="evidence" value="ECO:0007669"/>
    <property type="project" value="InterPro"/>
</dbReference>
<reference evidence="6 7" key="1">
    <citation type="submission" date="2019-08" db="EMBL/GenBank/DDBJ databases">
        <title>Parahaliea maris sp. nov., isolated from the surface seawater.</title>
        <authorList>
            <person name="Liu Y."/>
        </authorList>
    </citation>
    <scope>NUCLEOTIDE SEQUENCE [LARGE SCALE GENOMIC DNA]</scope>
    <source>
        <strain evidence="6 7">HSLHS9</strain>
    </source>
</reference>
<evidence type="ECO:0000256" key="4">
    <source>
        <dbReference type="SAM" id="MobiDB-lite"/>
    </source>
</evidence>
<keyword evidence="3" id="KW-0326">Glycosidase</keyword>
<keyword evidence="7" id="KW-1185">Reference proteome</keyword>
<evidence type="ECO:0000256" key="2">
    <source>
        <dbReference type="ARBA" id="ARBA00022801"/>
    </source>
</evidence>
<dbReference type="Pfam" id="PF00128">
    <property type="entry name" value="Alpha-amylase"/>
    <property type="match status" value="1"/>
</dbReference>
<dbReference type="Proteomes" id="UP000321039">
    <property type="component" value="Unassembled WGS sequence"/>
</dbReference>
<dbReference type="InterPro" id="IPR017853">
    <property type="entry name" value="GH"/>
</dbReference>
<dbReference type="InterPro" id="IPR004193">
    <property type="entry name" value="Glyco_hydro_13_N"/>
</dbReference>
<dbReference type="RefSeq" id="WP_148066854.1">
    <property type="nucleotide sequence ID" value="NZ_VRZA01000001.1"/>
</dbReference>